<dbReference type="AlphaFoldDB" id="A0AAD7Y8I1"/>
<feature type="chain" id="PRO_5042272125" evidence="1">
    <location>
        <begin position="24"/>
        <end position="255"/>
    </location>
</feature>
<accession>A0AAD7Y8I1</accession>
<proteinExistence type="predicted"/>
<gene>
    <name evidence="2" type="ORF">PYW07_012578</name>
</gene>
<reference evidence="2" key="1">
    <citation type="submission" date="2023-03" db="EMBL/GenBank/DDBJ databases">
        <title>Chromosome-level genomes of two armyworms, Mythimna separata and Mythimna loreyi, provide insights into the biosynthesis and reception of sex pheromones.</title>
        <authorList>
            <person name="Zhao H."/>
        </authorList>
    </citation>
    <scope>NUCLEOTIDE SEQUENCE</scope>
    <source>
        <strain evidence="2">BeijingLab</strain>
        <tissue evidence="2">Pupa</tissue>
    </source>
</reference>
<comment type="caution">
    <text evidence="2">The sequence shown here is derived from an EMBL/GenBank/DDBJ whole genome shotgun (WGS) entry which is preliminary data.</text>
</comment>
<dbReference type="Proteomes" id="UP001231518">
    <property type="component" value="Chromosome 30"/>
</dbReference>
<feature type="signal peptide" evidence="1">
    <location>
        <begin position="1"/>
        <end position="23"/>
    </location>
</feature>
<organism evidence="2 3">
    <name type="scientific">Mythimna separata</name>
    <name type="common">Oriental armyworm</name>
    <name type="synonym">Pseudaletia separata</name>
    <dbReference type="NCBI Taxonomy" id="271217"/>
    <lineage>
        <taxon>Eukaryota</taxon>
        <taxon>Metazoa</taxon>
        <taxon>Ecdysozoa</taxon>
        <taxon>Arthropoda</taxon>
        <taxon>Hexapoda</taxon>
        <taxon>Insecta</taxon>
        <taxon>Pterygota</taxon>
        <taxon>Neoptera</taxon>
        <taxon>Endopterygota</taxon>
        <taxon>Lepidoptera</taxon>
        <taxon>Glossata</taxon>
        <taxon>Ditrysia</taxon>
        <taxon>Noctuoidea</taxon>
        <taxon>Noctuidae</taxon>
        <taxon>Noctuinae</taxon>
        <taxon>Hadenini</taxon>
        <taxon>Mythimna</taxon>
    </lineage>
</organism>
<evidence type="ECO:0000256" key="1">
    <source>
        <dbReference type="SAM" id="SignalP"/>
    </source>
</evidence>
<keyword evidence="1" id="KW-0732">Signal</keyword>
<sequence>MAVFSIKFYCFLTLSWHAWRSLANPESFYYDDKMGWHEKRKIMLLSMDLFKESLLNMRQIIEVRNEHDMLISFNVGMIMGRIREKYRFMIETYRDVLDQFEKRYYAKPPGIPYIAAMHTVIALETMHYLEQEIDKLVDVLVEEGSSDLNSNRIIIGQTEPRAWWKEDETKPPNKTEVEKLEEDIGPLGAPTGRPKGMRARIDIVREQIEKSKMRESFLMKKLGMGANMTTMKKRFLRHWPVEETWSLDKYNHDYK</sequence>
<name>A0AAD7Y8I1_MYTSE</name>
<evidence type="ECO:0000313" key="2">
    <source>
        <dbReference type="EMBL" id="KAJ8706500.1"/>
    </source>
</evidence>
<protein>
    <submittedName>
        <fullName evidence="2">Uncharacterized protein</fullName>
    </submittedName>
</protein>
<keyword evidence="3" id="KW-1185">Reference proteome</keyword>
<dbReference type="EMBL" id="JARGEI010000028">
    <property type="protein sequence ID" value="KAJ8706500.1"/>
    <property type="molecule type" value="Genomic_DNA"/>
</dbReference>
<evidence type="ECO:0000313" key="3">
    <source>
        <dbReference type="Proteomes" id="UP001231518"/>
    </source>
</evidence>